<organism evidence="2 3">
    <name type="scientific">Gigaspora margarita</name>
    <dbReference type="NCBI Taxonomy" id="4874"/>
    <lineage>
        <taxon>Eukaryota</taxon>
        <taxon>Fungi</taxon>
        <taxon>Fungi incertae sedis</taxon>
        <taxon>Mucoromycota</taxon>
        <taxon>Glomeromycotina</taxon>
        <taxon>Glomeromycetes</taxon>
        <taxon>Diversisporales</taxon>
        <taxon>Gigasporaceae</taxon>
        <taxon>Gigaspora</taxon>
    </lineage>
</organism>
<feature type="coiled-coil region" evidence="1">
    <location>
        <begin position="20"/>
        <end position="87"/>
    </location>
</feature>
<dbReference type="Proteomes" id="UP000789901">
    <property type="component" value="Unassembled WGS sequence"/>
</dbReference>
<feature type="non-terminal residue" evidence="2">
    <location>
        <position position="1"/>
    </location>
</feature>
<evidence type="ECO:0000313" key="2">
    <source>
        <dbReference type="EMBL" id="CAG8804689.1"/>
    </source>
</evidence>
<protein>
    <submittedName>
        <fullName evidence="2">20568_t:CDS:1</fullName>
    </submittedName>
</protein>
<evidence type="ECO:0000256" key="1">
    <source>
        <dbReference type="SAM" id="Coils"/>
    </source>
</evidence>
<evidence type="ECO:0000313" key="3">
    <source>
        <dbReference type="Proteomes" id="UP000789901"/>
    </source>
</evidence>
<accession>A0ABN7VX46</accession>
<keyword evidence="1" id="KW-0175">Coiled coil</keyword>
<proteinExistence type="predicted"/>
<keyword evidence="3" id="KW-1185">Reference proteome</keyword>
<name>A0ABN7VX46_GIGMA</name>
<sequence length="89" mass="10530">NPHPTQVFVNSQPSNPYLTRVNLLNELEILRSKIEAFRVENKKLKKENVKTLLFAQLLTSNQSWQELREAEELMNKKAKDLKEKKKRLL</sequence>
<gene>
    <name evidence="2" type="ORF">GMARGA_LOCUS23918</name>
</gene>
<dbReference type="EMBL" id="CAJVQB010024682">
    <property type="protein sequence ID" value="CAG8804689.1"/>
    <property type="molecule type" value="Genomic_DNA"/>
</dbReference>
<comment type="caution">
    <text evidence="2">The sequence shown here is derived from an EMBL/GenBank/DDBJ whole genome shotgun (WGS) entry which is preliminary data.</text>
</comment>
<reference evidence="2 3" key="1">
    <citation type="submission" date="2021-06" db="EMBL/GenBank/DDBJ databases">
        <authorList>
            <person name="Kallberg Y."/>
            <person name="Tangrot J."/>
            <person name="Rosling A."/>
        </authorList>
    </citation>
    <scope>NUCLEOTIDE SEQUENCE [LARGE SCALE GENOMIC DNA]</scope>
    <source>
        <strain evidence="2 3">120-4 pot B 10/14</strain>
    </source>
</reference>